<proteinExistence type="predicted"/>
<evidence type="ECO:0000313" key="3">
    <source>
        <dbReference type="Proteomes" id="UP000663760"/>
    </source>
</evidence>
<keyword evidence="3" id="KW-1185">Reference proteome</keyword>
<accession>A0A7I8KTM1</accession>
<dbReference type="Proteomes" id="UP000663760">
    <property type="component" value="Chromosome 8"/>
</dbReference>
<dbReference type="AlphaFoldDB" id="A0A7I8KTM1"/>
<dbReference type="EMBL" id="LR746271">
    <property type="protein sequence ID" value="CAA7400832.1"/>
    <property type="molecule type" value="Genomic_DNA"/>
</dbReference>
<evidence type="ECO:0000256" key="1">
    <source>
        <dbReference type="SAM" id="MobiDB-lite"/>
    </source>
</evidence>
<name>A0A7I8KTM1_SPIIN</name>
<feature type="region of interest" description="Disordered" evidence="1">
    <location>
        <begin position="1"/>
        <end position="77"/>
    </location>
</feature>
<evidence type="ECO:0000313" key="2">
    <source>
        <dbReference type="EMBL" id="CAA7400832.1"/>
    </source>
</evidence>
<feature type="compositionally biased region" description="Low complexity" evidence="1">
    <location>
        <begin position="1"/>
        <end position="18"/>
    </location>
</feature>
<reference evidence="2" key="1">
    <citation type="submission" date="2020-02" db="EMBL/GenBank/DDBJ databases">
        <authorList>
            <person name="Scholz U."/>
            <person name="Mascher M."/>
            <person name="Fiebig A."/>
        </authorList>
    </citation>
    <scope>NUCLEOTIDE SEQUENCE</scope>
</reference>
<feature type="compositionally biased region" description="Polar residues" evidence="1">
    <location>
        <begin position="35"/>
        <end position="77"/>
    </location>
</feature>
<organism evidence="2 3">
    <name type="scientific">Spirodela intermedia</name>
    <name type="common">Intermediate duckweed</name>
    <dbReference type="NCBI Taxonomy" id="51605"/>
    <lineage>
        <taxon>Eukaryota</taxon>
        <taxon>Viridiplantae</taxon>
        <taxon>Streptophyta</taxon>
        <taxon>Embryophyta</taxon>
        <taxon>Tracheophyta</taxon>
        <taxon>Spermatophyta</taxon>
        <taxon>Magnoliopsida</taxon>
        <taxon>Liliopsida</taxon>
        <taxon>Araceae</taxon>
        <taxon>Lemnoideae</taxon>
        <taxon>Spirodela</taxon>
    </lineage>
</organism>
<protein>
    <submittedName>
        <fullName evidence="2">Uncharacterized protein</fullName>
    </submittedName>
</protein>
<sequence>MSSSSSSSSSSAAAAAAAMETPWPLTHTRAPDSAPQPNRGSPSPIQFSSLTLGIAQPNHSSTTSHPPTQLSSTNIVL</sequence>
<gene>
    <name evidence="2" type="ORF">SI8410_08011510</name>
</gene>